<dbReference type="EMBL" id="CP063362">
    <property type="protein sequence ID" value="QRG05651.1"/>
    <property type="molecule type" value="Genomic_DNA"/>
</dbReference>
<evidence type="ECO:0000259" key="2">
    <source>
        <dbReference type="Pfam" id="PF00501"/>
    </source>
</evidence>
<dbReference type="KEGG" id="xdi:EZH22_21750"/>
<evidence type="ECO:0000313" key="4">
    <source>
        <dbReference type="EMBL" id="QRG05651.1"/>
    </source>
</evidence>
<dbReference type="Pfam" id="PF00501">
    <property type="entry name" value="AMP-binding"/>
    <property type="match status" value="1"/>
</dbReference>
<proteinExistence type="inferred from homology"/>
<dbReference type="Gene3D" id="3.40.50.12780">
    <property type="entry name" value="N-terminal domain of ligase-like"/>
    <property type="match status" value="1"/>
</dbReference>
<protein>
    <submittedName>
        <fullName evidence="4">AMP-binding protein</fullName>
    </submittedName>
</protein>
<dbReference type="InterPro" id="IPR045851">
    <property type="entry name" value="AMP-bd_C_sf"/>
</dbReference>
<evidence type="ECO:0000313" key="5">
    <source>
        <dbReference type="Proteomes" id="UP000596427"/>
    </source>
</evidence>
<dbReference type="InterPro" id="IPR042099">
    <property type="entry name" value="ANL_N_sf"/>
</dbReference>
<dbReference type="Pfam" id="PF13193">
    <property type="entry name" value="AMP-binding_C"/>
    <property type="match status" value="1"/>
</dbReference>
<dbReference type="InterPro" id="IPR025110">
    <property type="entry name" value="AMP-bd_C"/>
</dbReference>
<accession>A0A974SGU9</accession>
<dbReference type="InterPro" id="IPR000873">
    <property type="entry name" value="AMP-dep_synth/lig_dom"/>
</dbReference>
<dbReference type="AlphaFoldDB" id="A0A974SGU9"/>
<comment type="similarity">
    <text evidence="1">Belongs to the ATP-dependent AMP-binding enzyme family.</text>
</comment>
<dbReference type="PANTHER" id="PTHR43201:SF8">
    <property type="entry name" value="ACYL-COA SYNTHETASE FAMILY MEMBER 3"/>
    <property type="match status" value="1"/>
</dbReference>
<dbReference type="GO" id="GO:0006631">
    <property type="term" value="P:fatty acid metabolic process"/>
    <property type="evidence" value="ECO:0007669"/>
    <property type="project" value="TreeGrafter"/>
</dbReference>
<dbReference type="PANTHER" id="PTHR43201">
    <property type="entry name" value="ACYL-COA SYNTHETASE"/>
    <property type="match status" value="1"/>
</dbReference>
<dbReference type="Gene3D" id="3.30.300.30">
    <property type="match status" value="1"/>
</dbReference>
<evidence type="ECO:0000259" key="3">
    <source>
        <dbReference type="Pfam" id="PF13193"/>
    </source>
</evidence>
<feature type="domain" description="AMP-binding enzyme C-terminal" evidence="3">
    <location>
        <begin position="418"/>
        <end position="494"/>
    </location>
</feature>
<evidence type="ECO:0000256" key="1">
    <source>
        <dbReference type="ARBA" id="ARBA00006432"/>
    </source>
</evidence>
<dbReference type="RefSeq" id="WP_203192517.1">
    <property type="nucleotide sequence ID" value="NZ_CP063362.1"/>
</dbReference>
<dbReference type="Proteomes" id="UP000596427">
    <property type="component" value="Chromosome"/>
</dbReference>
<organism evidence="4 5">
    <name type="scientific">Xanthobacter dioxanivorans</name>
    <dbReference type="NCBI Taxonomy" id="2528964"/>
    <lineage>
        <taxon>Bacteria</taxon>
        <taxon>Pseudomonadati</taxon>
        <taxon>Pseudomonadota</taxon>
        <taxon>Alphaproteobacteria</taxon>
        <taxon>Hyphomicrobiales</taxon>
        <taxon>Xanthobacteraceae</taxon>
        <taxon>Xanthobacter</taxon>
    </lineage>
</organism>
<sequence length="509" mass="53692">MIAPDPADASVTFGARLRGHARARGSATAITVLSPDGTAQPIGWEALDRLVDRIAGALMGRGLGQGSVVGIGLPNGLAHIALVLGVWRMGGTVLAFDHRQPAAILAGMWDRAKAALVVVPPAVVPEDHRVAPLPGFWEDVANRAEAVVPDQVSRPGKILLSGGSTGVSKLMADDLPWRFVPGRPWGDVAPALGFRADQVQLVAGAMSHNAPLTWAQMGLFEGHHLVVLEAFGANLALDAIDRFGVGFAMVVPTMMVRMLDADARRPRSLASLEALYHTGAPCPGWLKAAWIERLGPARVTEMYGSGENVGQTIITGTEWLGHRGSVGRPFQSAARIYAAAGALLPAGEVGELFMRRDGHVAPEARVRYLDPGVASREDADGFVSVGDMAFVDGDGYVHLAGRRDDVINSGGVKVHPEKVEAAVLSCPGVRDVVAVGLDDRDWGQRVHVVIEPADPAAPVTLADVRRHCAGLLAADELPKSLSVVAALPRDGFGKVKRRMVQAAEEQHTG</sequence>
<feature type="domain" description="AMP-dependent synthetase/ligase" evidence="2">
    <location>
        <begin position="20"/>
        <end position="358"/>
    </location>
</feature>
<name>A0A974SGU9_9HYPH</name>
<keyword evidence="5" id="KW-1185">Reference proteome</keyword>
<dbReference type="SUPFAM" id="SSF56801">
    <property type="entry name" value="Acetyl-CoA synthetase-like"/>
    <property type="match status" value="1"/>
</dbReference>
<dbReference type="GO" id="GO:0031956">
    <property type="term" value="F:medium-chain fatty acid-CoA ligase activity"/>
    <property type="evidence" value="ECO:0007669"/>
    <property type="project" value="TreeGrafter"/>
</dbReference>
<reference evidence="4 5" key="1">
    <citation type="submission" date="2020-10" db="EMBL/GenBank/DDBJ databases">
        <title>Degradation of 1,4-Dioxane by Xanthobacter sp. YN2, via a Novel Group-2 Soluble Di-Iron Monooxygenase.</title>
        <authorList>
            <person name="Ma F."/>
            <person name="Wang Y."/>
            <person name="Yang J."/>
            <person name="Guo H."/>
            <person name="Su D."/>
            <person name="Yu L."/>
        </authorList>
    </citation>
    <scope>NUCLEOTIDE SEQUENCE [LARGE SCALE GENOMIC DNA]</scope>
    <source>
        <strain evidence="4 5">YN2</strain>
    </source>
</reference>
<gene>
    <name evidence="4" type="ORF">EZH22_21750</name>
</gene>